<keyword evidence="1" id="KW-0472">Membrane</keyword>
<feature type="transmembrane region" description="Helical" evidence="1">
    <location>
        <begin position="134"/>
        <end position="153"/>
    </location>
</feature>
<keyword evidence="1" id="KW-0812">Transmembrane</keyword>
<comment type="caution">
    <text evidence="2">The sequence shown here is derived from an EMBL/GenBank/DDBJ whole genome shotgun (WGS) entry which is preliminary data.</text>
</comment>
<feature type="transmembrane region" description="Helical" evidence="1">
    <location>
        <begin position="318"/>
        <end position="337"/>
    </location>
</feature>
<dbReference type="EMBL" id="JFKB01000009">
    <property type="protein sequence ID" value="OSQ47152.1"/>
    <property type="molecule type" value="Genomic_DNA"/>
</dbReference>
<dbReference type="RefSeq" id="WP_085619785.1">
    <property type="nucleotide sequence ID" value="NZ_JBLXAE010000010.1"/>
</dbReference>
<feature type="transmembrane region" description="Helical" evidence="1">
    <location>
        <begin position="99"/>
        <end position="122"/>
    </location>
</feature>
<evidence type="ECO:0008006" key="4">
    <source>
        <dbReference type="Google" id="ProtNLM"/>
    </source>
</evidence>
<sequence>MTRPIRTDFITLFVLSGCLAAITISLKALSWVSGDAYGILAWLIPAGSFWHGHEMLSGYAQGLLAGYLMTKASRRDIAIFIALWLGARIAVFAPAFPGLYLAAVCNFSVIALLFYHAGLMFFRAAKRFRSAIPGIVILLLTVAELMFQVGLIMDLPRLCETALLGVIWLLIIMLFLMGGRITAAATSGVLQRRNAYRHGLAQSRYETYGLVALATALFSELLGQTPWLTDIAALSTATIMTLRLLHWQIWKAWDQLDVSSLHLGYAMLAMGLFFKAFWSLSGHGNGLVSFHGVMIGGFGILSITVMTRTVLQRLRHPIVLPITIRFCNLALVAAAFIRITDFYVQTPFLISSSAVLWTLAFITFVSTLIIIRMMFHRQN</sequence>
<organism evidence="2 3">
    <name type="scientific">Thalassospira alkalitolerans</name>
    <dbReference type="NCBI Taxonomy" id="1293890"/>
    <lineage>
        <taxon>Bacteria</taxon>
        <taxon>Pseudomonadati</taxon>
        <taxon>Pseudomonadota</taxon>
        <taxon>Alphaproteobacteria</taxon>
        <taxon>Rhodospirillales</taxon>
        <taxon>Thalassospiraceae</taxon>
        <taxon>Thalassospira</taxon>
    </lineage>
</organism>
<dbReference type="Proteomes" id="UP000193396">
    <property type="component" value="Unassembled WGS sequence"/>
</dbReference>
<dbReference type="Pfam" id="PF05940">
    <property type="entry name" value="NnrS"/>
    <property type="match status" value="1"/>
</dbReference>
<protein>
    <recommendedName>
        <fullName evidence="4">NnrS family protein</fullName>
    </recommendedName>
</protein>
<dbReference type="STRING" id="1293890.TALK_14185"/>
<feature type="transmembrane region" description="Helical" evidence="1">
    <location>
        <begin position="286"/>
        <end position="306"/>
    </location>
</feature>
<gene>
    <name evidence="2" type="ORF">TALK_14185</name>
</gene>
<dbReference type="InterPro" id="IPR010266">
    <property type="entry name" value="NnrS"/>
</dbReference>
<reference evidence="2 3" key="1">
    <citation type="submission" date="2014-03" db="EMBL/GenBank/DDBJ databases">
        <title>The draft genome sequence of Thalassospira alkalitolerans JCM 18968.</title>
        <authorList>
            <person name="Lai Q."/>
            <person name="Shao Z."/>
        </authorList>
    </citation>
    <scope>NUCLEOTIDE SEQUENCE [LARGE SCALE GENOMIC DNA]</scope>
    <source>
        <strain evidence="2 3">JCM 18968</strain>
    </source>
</reference>
<feature type="transmembrane region" description="Helical" evidence="1">
    <location>
        <begin position="349"/>
        <end position="371"/>
    </location>
</feature>
<dbReference type="OrthoDB" id="7344092at2"/>
<evidence type="ECO:0000313" key="2">
    <source>
        <dbReference type="EMBL" id="OSQ47152.1"/>
    </source>
</evidence>
<feature type="transmembrane region" description="Helical" evidence="1">
    <location>
        <begin position="165"/>
        <end position="186"/>
    </location>
</feature>
<dbReference type="AlphaFoldDB" id="A0A1Y2LCF3"/>
<proteinExistence type="predicted"/>
<name>A0A1Y2LCF3_9PROT</name>
<feature type="transmembrane region" description="Helical" evidence="1">
    <location>
        <begin position="12"/>
        <end position="30"/>
    </location>
</feature>
<feature type="transmembrane region" description="Helical" evidence="1">
    <location>
        <begin position="77"/>
        <end position="93"/>
    </location>
</feature>
<feature type="transmembrane region" description="Helical" evidence="1">
    <location>
        <begin position="262"/>
        <end position="280"/>
    </location>
</feature>
<accession>A0A1Y2LCF3</accession>
<keyword evidence="3" id="KW-1185">Reference proteome</keyword>
<evidence type="ECO:0000256" key="1">
    <source>
        <dbReference type="SAM" id="Phobius"/>
    </source>
</evidence>
<keyword evidence="1" id="KW-1133">Transmembrane helix</keyword>
<evidence type="ECO:0000313" key="3">
    <source>
        <dbReference type="Proteomes" id="UP000193396"/>
    </source>
</evidence>